<dbReference type="AlphaFoldDB" id="A0A5D3YKY6"/>
<dbReference type="Gene3D" id="3.40.50.1820">
    <property type="entry name" value="alpha/beta hydrolase"/>
    <property type="match status" value="1"/>
</dbReference>
<feature type="domain" description="AB hydrolase-1" evidence="2">
    <location>
        <begin position="20"/>
        <end position="254"/>
    </location>
</feature>
<dbReference type="SUPFAM" id="SSF53474">
    <property type="entry name" value="alpha/beta-Hydrolases"/>
    <property type="match status" value="1"/>
</dbReference>
<comment type="similarity">
    <text evidence="1">Belongs to the AB hydrolase superfamily.</text>
</comment>
<dbReference type="InterPro" id="IPR000073">
    <property type="entry name" value="AB_hydrolase_1"/>
</dbReference>
<evidence type="ECO:0000313" key="4">
    <source>
        <dbReference type="Proteomes" id="UP000324595"/>
    </source>
</evidence>
<organism evidence="3 4">
    <name type="scientific">Fodinibius salinus</name>
    <dbReference type="NCBI Taxonomy" id="860790"/>
    <lineage>
        <taxon>Bacteria</taxon>
        <taxon>Pseudomonadati</taxon>
        <taxon>Balneolota</taxon>
        <taxon>Balneolia</taxon>
        <taxon>Balneolales</taxon>
        <taxon>Balneolaceae</taxon>
        <taxon>Fodinibius</taxon>
    </lineage>
</organism>
<dbReference type="PRINTS" id="PR00111">
    <property type="entry name" value="ABHYDROLASE"/>
</dbReference>
<accession>A0A5D3YKY6</accession>
<evidence type="ECO:0000313" key="3">
    <source>
        <dbReference type="EMBL" id="TYP93616.1"/>
    </source>
</evidence>
<keyword evidence="4" id="KW-1185">Reference proteome</keyword>
<protein>
    <submittedName>
        <fullName evidence="3">Sigma-B regulation protein RsbQ</fullName>
    </submittedName>
</protein>
<proteinExistence type="inferred from homology"/>
<gene>
    <name evidence="3" type="ORF">LX73_1322</name>
</gene>
<dbReference type="RefSeq" id="WP_148898675.1">
    <property type="nucleotide sequence ID" value="NZ_VNHY01000002.1"/>
</dbReference>
<dbReference type="OrthoDB" id="9780932at2"/>
<dbReference type="Proteomes" id="UP000324595">
    <property type="component" value="Unassembled WGS sequence"/>
</dbReference>
<dbReference type="InterPro" id="IPR029058">
    <property type="entry name" value="AB_hydrolase_fold"/>
</dbReference>
<dbReference type="Pfam" id="PF00561">
    <property type="entry name" value="Abhydrolase_1"/>
    <property type="match status" value="1"/>
</dbReference>
<name>A0A5D3YKY6_9BACT</name>
<comment type="caution">
    <text evidence="3">The sequence shown here is derived from an EMBL/GenBank/DDBJ whole genome shotgun (WGS) entry which is preliminary data.</text>
</comment>
<evidence type="ECO:0000256" key="1">
    <source>
        <dbReference type="ARBA" id="ARBA00008645"/>
    </source>
</evidence>
<sequence>MAHNVVERNNVTIIGEGEIPIVFAHGFGCDQNMWRFITPALKENFKIILFDYVGSGNSDISAYKTNRYCSLEGYVQDVLDIIHALDLDEVIFVGHSVSSIIGALASIEEPQKFEHLIMIGPSPCYLNDPPEYFGGFDRSTIEELLQLMEKNYIGWAEFFAPEMMKNEDKPELTEELEESFCSTDPVIAHQFAKTTFLADNREDLSEIEVPVLIIQCEDDSIAPLHVGKYVHAQINESTFEVLPTNGHCPHMTDPELTIEAIDNYLEPNLATS</sequence>
<evidence type="ECO:0000259" key="2">
    <source>
        <dbReference type="Pfam" id="PF00561"/>
    </source>
</evidence>
<dbReference type="EMBL" id="VNHY01000002">
    <property type="protein sequence ID" value="TYP93616.1"/>
    <property type="molecule type" value="Genomic_DNA"/>
</dbReference>
<reference evidence="3 4" key="1">
    <citation type="submission" date="2019-07" db="EMBL/GenBank/DDBJ databases">
        <title>Genomic Encyclopedia of Archaeal and Bacterial Type Strains, Phase II (KMG-II): from individual species to whole genera.</title>
        <authorList>
            <person name="Goeker M."/>
        </authorList>
    </citation>
    <scope>NUCLEOTIDE SEQUENCE [LARGE SCALE GENOMIC DNA]</scope>
    <source>
        <strain evidence="3 4">DSM 21935</strain>
    </source>
</reference>
<dbReference type="PANTHER" id="PTHR43039">
    <property type="entry name" value="ESTERASE-RELATED"/>
    <property type="match status" value="1"/>
</dbReference>